<organism evidence="6 7">
    <name type="scientific">Geotoga petraea</name>
    <dbReference type="NCBI Taxonomy" id="28234"/>
    <lineage>
        <taxon>Bacteria</taxon>
        <taxon>Thermotogati</taxon>
        <taxon>Thermotogota</taxon>
        <taxon>Thermotogae</taxon>
        <taxon>Petrotogales</taxon>
        <taxon>Petrotogaceae</taxon>
        <taxon>Geotoga</taxon>
    </lineage>
</organism>
<evidence type="ECO:0000256" key="1">
    <source>
        <dbReference type="ARBA" id="ARBA00022485"/>
    </source>
</evidence>
<dbReference type="Gene3D" id="3.30.70.20">
    <property type="match status" value="2"/>
</dbReference>
<dbReference type="EMBL" id="FMYV01000006">
    <property type="protein sequence ID" value="SDC72021.1"/>
    <property type="molecule type" value="Genomic_DNA"/>
</dbReference>
<dbReference type="GO" id="GO:0051539">
    <property type="term" value="F:4 iron, 4 sulfur cluster binding"/>
    <property type="evidence" value="ECO:0007669"/>
    <property type="project" value="UniProtKB-KW"/>
</dbReference>
<keyword evidence="4" id="KW-0411">Iron-sulfur</keyword>
<proteinExistence type="predicted"/>
<keyword evidence="3" id="KW-0408">Iron</keyword>
<sequence>MIDVYLNKCDNYEKSVEKLVKMLEPYKGKFEKGDKVLLKPNLLSPKEVEKAVTTHPKIVEAIILFLLDLDVEIYLGDSPATGTALQGVKANGIYDVCQKYDIPIVELDDPVEVDGENYKKIKISRKVLDADKIINIAKLKTHSQMILTMGIKNTFGCVVGKEKSSWHLKARTNTNFANVIIDIHNIVKPTITVLDGIEGMEGNGPANGKQKHFGVIGISENAYALDHAVAKKLNVKEKYAYILNESMRRKLIPEYKINGDWEGGKIKLPITAPIFETFTNLSRAVQRVPEINVDKCISCRICENSCPAGAITIDNHSIDYDKCIRCYVCHEVCPEDAIDLKRKIFK</sequence>
<name>A0A1G6NWL0_9BACT</name>
<feature type="domain" description="4Fe-4S ferredoxin-type" evidence="5">
    <location>
        <begin position="317"/>
        <end position="343"/>
    </location>
</feature>
<dbReference type="PROSITE" id="PS51379">
    <property type="entry name" value="4FE4S_FER_2"/>
    <property type="match status" value="2"/>
</dbReference>
<dbReference type="AlphaFoldDB" id="A0A1G6NWL0"/>
<dbReference type="InterPro" id="IPR050157">
    <property type="entry name" value="PSI_iron-sulfur_center"/>
</dbReference>
<reference evidence="6 7" key="1">
    <citation type="submission" date="2016-10" db="EMBL/GenBank/DDBJ databases">
        <authorList>
            <person name="de Groot N.N."/>
        </authorList>
    </citation>
    <scope>NUCLEOTIDE SEQUENCE [LARGE SCALE GENOMIC DNA]</scope>
    <source>
        <strain evidence="6 7">WG14</strain>
    </source>
</reference>
<evidence type="ECO:0000259" key="5">
    <source>
        <dbReference type="PROSITE" id="PS51379"/>
    </source>
</evidence>
<dbReference type="PANTHER" id="PTHR24960">
    <property type="entry name" value="PHOTOSYSTEM I IRON-SULFUR CENTER-RELATED"/>
    <property type="match status" value="1"/>
</dbReference>
<dbReference type="GO" id="GO:0046872">
    <property type="term" value="F:metal ion binding"/>
    <property type="evidence" value="ECO:0007669"/>
    <property type="project" value="UniProtKB-KW"/>
</dbReference>
<keyword evidence="2" id="KW-0479">Metal-binding</keyword>
<dbReference type="InterPro" id="IPR017900">
    <property type="entry name" value="4Fe4S_Fe_S_CS"/>
</dbReference>
<dbReference type="Pfam" id="PF04015">
    <property type="entry name" value="DUF362"/>
    <property type="match status" value="1"/>
</dbReference>
<feature type="domain" description="4Fe-4S ferredoxin-type" evidence="5">
    <location>
        <begin position="287"/>
        <end position="316"/>
    </location>
</feature>
<evidence type="ECO:0000256" key="4">
    <source>
        <dbReference type="ARBA" id="ARBA00023014"/>
    </source>
</evidence>
<dbReference type="PROSITE" id="PS00198">
    <property type="entry name" value="4FE4S_FER_1"/>
    <property type="match status" value="1"/>
</dbReference>
<dbReference type="Proteomes" id="UP000199322">
    <property type="component" value="Unassembled WGS sequence"/>
</dbReference>
<dbReference type="InterPro" id="IPR007160">
    <property type="entry name" value="DUF362"/>
</dbReference>
<dbReference type="PANTHER" id="PTHR24960:SF76">
    <property type="entry name" value="4FE-4S FERREDOXIN-TYPE DOMAIN-CONTAINING PROTEIN"/>
    <property type="match status" value="1"/>
</dbReference>
<dbReference type="Pfam" id="PF00037">
    <property type="entry name" value="Fer4"/>
    <property type="match status" value="2"/>
</dbReference>
<evidence type="ECO:0000256" key="3">
    <source>
        <dbReference type="ARBA" id="ARBA00023004"/>
    </source>
</evidence>
<accession>A0A1G6NWL0</accession>
<gene>
    <name evidence="6" type="ORF">SAMN04488588_1683</name>
</gene>
<dbReference type="STRING" id="28234.SAMN04488588_1683"/>
<keyword evidence="1" id="KW-0004">4Fe-4S</keyword>
<evidence type="ECO:0000256" key="2">
    <source>
        <dbReference type="ARBA" id="ARBA00022723"/>
    </source>
</evidence>
<protein>
    <submittedName>
        <fullName evidence="6">Uncharacterized conserved protein, DUF362 family</fullName>
    </submittedName>
</protein>
<evidence type="ECO:0000313" key="7">
    <source>
        <dbReference type="Proteomes" id="UP000199322"/>
    </source>
</evidence>
<keyword evidence="7" id="KW-1185">Reference proteome</keyword>
<dbReference type="InterPro" id="IPR017896">
    <property type="entry name" value="4Fe4S_Fe-S-bd"/>
</dbReference>
<evidence type="ECO:0000313" key="6">
    <source>
        <dbReference type="EMBL" id="SDC72021.1"/>
    </source>
</evidence>
<dbReference type="SUPFAM" id="SSF54862">
    <property type="entry name" value="4Fe-4S ferredoxins"/>
    <property type="match status" value="1"/>
</dbReference>